<reference evidence="1 2" key="1">
    <citation type="journal article" date="2014" name="Int. J. Syst. Evol. Microbiol.">
        <title>Complete genome sequence of Corynebacterium casei LMG S-19264T (=DSM 44701T), isolated from a smear-ripened cheese.</title>
        <authorList>
            <consortium name="US DOE Joint Genome Institute (JGI-PGF)"/>
            <person name="Walter F."/>
            <person name="Albersmeier A."/>
            <person name="Kalinowski J."/>
            <person name="Ruckert C."/>
        </authorList>
    </citation>
    <scope>NUCLEOTIDE SEQUENCE [LARGE SCALE GENOMIC DNA]</scope>
    <source>
        <strain evidence="1 2">CGMCC 1.15295</strain>
    </source>
</reference>
<name>A0A8J2TPH1_9FLAO</name>
<sequence length="470" mass="55414">MMYRFRPIESLLGKYKELENQEIYFASPEELNDPMEGLRDVFWQGDEIVWRNLFINYAKSLQRIFALTVILNESKEITESDIKVSWGLFNFNSVQDEKLNREIIQVLFSNKFINNLILSFPKRKKPIRRSELLSYLQIIHPFVLNSISHIFLKNGLIDKLIFHQNLDRFENAMKKSGSLPELTNKLEEEANPKLSTALFDFFNHYAQSNALKAQLSFSDVEIKTNAFFLISEFPNKFISKLENEIYPDWYSASFLRNNKNSALWGHYGNNHQGVCLKYKTTNEGEKLTLNLETEYGYSSAGPTIGMRPHSFKKVEYHNEHVSIDFFRSLGRLSKNQLKALWYKNDNLSLSVCGSHLESKQEEDKWRKNYWDNFNKSLVIKLKEWEYEDEYRLVVHGDLTDYSKKEKRKLKYDFKDLESITFGIKTPNSSKLEIIKIINNKCKAINRKDFEFYQAYYSKGSGQIESFKLNL</sequence>
<dbReference type="Proteomes" id="UP000598120">
    <property type="component" value="Unassembled WGS sequence"/>
</dbReference>
<dbReference type="EMBL" id="BMIC01000001">
    <property type="protein sequence ID" value="GFZ79737.1"/>
    <property type="molecule type" value="Genomic_DNA"/>
</dbReference>
<evidence type="ECO:0008006" key="3">
    <source>
        <dbReference type="Google" id="ProtNLM"/>
    </source>
</evidence>
<gene>
    <name evidence="1" type="ORF">GCM10011531_07060</name>
</gene>
<dbReference type="RefSeq" id="WP_188604953.1">
    <property type="nucleotide sequence ID" value="NZ_BMIC01000001.1"/>
</dbReference>
<dbReference type="Pfam" id="PF11185">
    <property type="entry name" value="DUF2971"/>
    <property type="match status" value="1"/>
</dbReference>
<dbReference type="AlphaFoldDB" id="A0A8J2TPH1"/>
<keyword evidence="2" id="KW-1185">Reference proteome</keyword>
<evidence type="ECO:0000313" key="2">
    <source>
        <dbReference type="Proteomes" id="UP000598120"/>
    </source>
</evidence>
<evidence type="ECO:0000313" key="1">
    <source>
        <dbReference type="EMBL" id="GFZ79737.1"/>
    </source>
</evidence>
<organism evidence="1 2">
    <name type="scientific">Aquaticitalea lipolytica</name>
    <dbReference type="NCBI Taxonomy" id="1247562"/>
    <lineage>
        <taxon>Bacteria</taxon>
        <taxon>Pseudomonadati</taxon>
        <taxon>Bacteroidota</taxon>
        <taxon>Flavobacteriia</taxon>
        <taxon>Flavobacteriales</taxon>
        <taxon>Flavobacteriaceae</taxon>
        <taxon>Aquaticitalea</taxon>
    </lineage>
</organism>
<proteinExistence type="predicted"/>
<comment type="caution">
    <text evidence="1">The sequence shown here is derived from an EMBL/GenBank/DDBJ whole genome shotgun (WGS) entry which is preliminary data.</text>
</comment>
<dbReference type="InterPro" id="IPR021352">
    <property type="entry name" value="DUF2971"/>
</dbReference>
<accession>A0A8J2TPH1</accession>
<protein>
    <recommendedName>
        <fullName evidence="3">DUF2971 domain-containing protein</fullName>
    </recommendedName>
</protein>